<reference evidence="8 9" key="1">
    <citation type="submission" date="2018-05" db="EMBL/GenBank/DDBJ databases">
        <title>Zavarzinia sp. HR-AS.</title>
        <authorList>
            <person name="Lee Y."/>
            <person name="Jeon C.O."/>
        </authorList>
    </citation>
    <scope>NUCLEOTIDE SEQUENCE [LARGE SCALE GENOMIC DNA]</scope>
    <source>
        <strain evidence="8 9">HR-AS</strain>
    </source>
</reference>
<dbReference type="SUPFAM" id="SSF103473">
    <property type="entry name" value="MFS general substrate transporter"/>
    <property type="match status" value="1"/>
</dbReference>
<dbReference type="OrthoDB" id="9810614at2"/>
<dbReference type="EMBL" id="QGLE01000010">
    <property type="protein sequence ID" value="PWR20138.1"/>
    <property type="molecule type" value="Genomic_DNA"/>
</dbReference>
<feature type="transmembrane region" description="Helical" evidence="5">
    <location>
        <begin position="159"/>
        <end position="178"/>
    </location>
</feature>
<keyword evidence="2 5" id="KW-1133">Transmembrane helix</keyword>
<keyword evidence="3 5" id="KW-0472">Membrane</keyword>
<organism evidence="8 9">
    <name type="scientific">Zavarzinia aquatilis</name>
    <dbReference type="NCBI Taxonomy" id="2211142"/>
    <lineage>
        <taxon>Bacteria</taxon>
        <taxon>Pseudomonadati</taxon>
        <taxon>Pseudomonadota</taxon>
        <taxon>Alphaproteobacteria</taxon>
        <taxon>Rhodospirillales</taxon>
        <taxon>Zavarziniaceae</taxon>
        <taxon>Zavarzinia</taxon>
    </lineage>
</organism>
<feature type="transmembrane region" description="Helical" evidence="5">
    <location>
        <begin position="265"/>
        <end position="283"/>
    </location>
</feature>
<dbReference type="PANTHER" id="PTHR23521:SF3">
    <property type="entry name" value="MFS TRANSPORTER"/>
    <property type="match status" value="1"/>
</dbReference>
<feature type="transmembrane region" description="Helical" evidence="5">
    <location>
        <begin position="131"/>
        <end position="153"/>
    </location>
</feature>
<dbReference type="InterPro" id="IPR020846">
    <property type="entry name" value="MFS_dom"/>
</dbReference>
<evidence type="ECO:0000256" key="3">
    <source>
        <dbReference type="ARBA" id="ARBA00023136"/>
    </source>
</evidence>
<dbReference type="Pfam" id="PF07690">
    <property type="entry name" value="MFS_1"/>
    <property type="match status" value="1"/>
</dbReference>
<feature type="transmembrane region" description="Helical" evidence="5">
    <location>
        <begin position="199"/>
        <end position="221"/>
    </location>
</feature>
<feature type="signal peptide" evidence="6">
    <location>
        <begin position="1"/>
        <end position="20"/>
    </location>
</feature>
<dbReference type="InterPro" id="IPR036259">
    <property type="entry name" value="MFS_trans_sf"/>
</dbReference>
<evidence type="ECO:0000256" key="4">
    <source>
        <dbReference type="SAM" id="MobiDB-lite"/>
    </source>
</evidence>
<evidence type="ECO:0000313" key="8">
    <source>
        <dbReference type="EMBL" id="PWR20138.1"/>
    </source>
</evidence>
<feature type="transmembrane region" description="Helical" evidence="5">
    <location>
        <begin position="42"/>
        <end position="61"/>
    </location>
</feature>
<dbReference type="AlphaFoldDB" id="A0A317DZC3"/>
<feature type="transmembrane region" description="Helical" evidence="5">
    <location>
        <begin position="233"/>
        <end position="253"/>
    </location>
</feature>
<keyword evidence="6" id="KW-0732">Signal</keyword>
<evidence type="ECO:0000259" key="7">
    <source>
        <dbReference type="PROSITE" id="PS50850"/>
    </source>
</evidence>
<keyword evidence="9" id="KW-1185">Reference proteome</keyword>
<feature type="transmembrane region" description="Helical" evidence="5">
    <location>
        <begin position="289"/>
        <end position="309"/>
    </location>
</feature>
<feature type="region of interest" description="Disordered" evidence="4">
    <location>
        <begin position="387"/>
        <end position="408"/>
    </location>
</feature>
<dbReference type="GO" id="GO:0022857">
    <property type="term" value="F:transmembrane transporter activity"/>
    <property type="evidence" value="ECO:0007669"/>
    <property type="project" value="InterPro"/>
</dbReference>
<name>A0A317DZC3_9PROT</name>
<dbReference type="InterPro" id="IPR047200">
    <property type="entry name" value="MFS_YcaD-like"/>
</dbReference>
<dbReference type="RefSeq" id="WP_109907135.1">
    <property type="nucleotide sequence ID" value="NZ_QGLE01000010.1"/>
</dbReference>
<evidence type="ECO:0000256" key="6">
    <source>
        <dbReference type="SAM" id="SignalP"/>
    </source>
</evidence>
<feature type="transmembrane region" description="Helical" evidence="5">
    <location>
        <begin position="353"/>
        <end position="372"/>
    </location>
</feature>
<accession>A0A317DZC3</accession>
<evidence type="ECO:0000256" key="5">
    <source>
        <dbReference type="SAM" id="Phobius"/>
    </source>
</evidence>
<dbReference type="CDD" id="cd17477">
    <property type="entry name" value="MFS_YcaD_like"/>
    <property type="match status" value="1"/>
</dbReference>
<dbReference type="PROSITE" id="PS50850">
    <property type="entry name" value="MFS"/>
    <property type="match status" value="1"/>
</dbReference>
<feature type="domain" description="Major facilitator superfamily (MFS) profile" evidence="7">
    <location>
        <begin position="199"/>
        <end position="408"/>
    </location>
</feature>
<evidence type="ECO:0000313" key="9">
    <source>
        <dbReference type="Proteomes" id="UP000245461"/>
    </source>
</evidence>
<feature type="transmembrane region" description="Helical" evidence="5">
    <location>
        <begin position="96"/>
        <end position="119"/>
    </location>
</feature>
<dbReference type="Proteomes" id="UP000245461">
    <property type="component" value="Unassembled WGS sequence"/>
</dbReference>
<dbReference type="Gene3D" id="1.20.1250.20">
    <property type="entry name" value="MFS general substrate transporter like domains"/>
    <property type="match status" value="1"/>
</dbReference>
<sequence>MLRSLAAVAAVLFGISFVSASTGLVATTVGIRMGLESVPTTLVSIVLTGYPLGFLIGCLYGRQLIGAIGPVRAFAAFGGLATTTALGLALTDDPYVWTLLRAAGGFCAAGLYTVTESWLNARATMATRGAVLAAYMITDKVAYAGGQALVAAADPMSPVLFMIAGILFALCLVPVAMTRSAAPVVSSTTRYGLMRLIKVSPVGIVATIACGAANSAVSMAGPTYASAIGLDPAQIALFMTLLFVGGLTLQWPIGWASDHFDRRTVLLFAMIATMAAAIAMALVGRSAEALYVLGFIFGGAAFVIYPLAVGHANDYIEPDQVVGVSAGLLMCWAIGAVVGPPVGSQIMGWVGPFGLYVFVAAIYAAAALFTLYRMRVRPALPTSRQGPFVPLPTTPAAEPLNPRSSITD</sequence>
<feature type="transmembrane region" description="Helical" evidence="5">
    <location>
        <begin position="321"/>
        <end position="341"/>
    </location>
</feature>
<keyword evidence="1 5" id="KW-0812">Transmembrane</keyword>
<protein>
    <submittedName>
        <fullName evidence="8">MFS transporter</fullName>
    </submittedName>
</protein>
<dbReference type="PANTHER" id="PTHR23521">
    <property type="entry name" value="TRANSPORTER MFS SUPERFAMILY"/>
    <property type="match status" value="1"/>
</dbReference>
<proteinExistence type="predicted"/>
<dbReference type="InterPro" id="IPR011701">
    <property type="entry name" value="MFS"/>
</dbReference>
<feature type="transmembrane region" description="Helical" evidence="5">
    <location>
        <begin position="73"/>
        <end position="90"/>
    </location>
</feature>
<evidence type="ECO:0000256" key="1">
    <source>
        <dbReference type="ARBA" id="ARBA00022692"/>
    </source>
</evidence>
<evidence type="ECO:0000256" key="2">
    <source>
        <dbReference type="ARBA" id="ARBA00022989"/>
    </source>
</evidence>
<dbReference type="GO" id="GO:0005886">
    <property type="term" value="C:plasma membrane"/>
    <property type="evidence" value="ECO:0007669"/>
    <property type="project" value="TreeGrafter"/>
</dbReference>
<feature type="chain" id="PRO_5016418042" evidence="6">
    <location>
        <begin position="21"/>
        <end position="408"/>
    </location>
</feature>
<comment type="caution">
    <text evidence="8">The sequence shown here is derived from an EMBL/GenBank/DDBJ whole genome shotgun (WGS) entry which is preliminary data.</text>
</comment>
<gene>
    <name evidence="8" type="ORF">DKG74_15740</name>
</gene>